<evidence type="ECO:0000256" key="4">
    <source>
        <dbReference type="PROSITE-ProRule" id="PRU00409"/>
    </source>
</evidence>
<sequence>MRSPAVIVDPFSSGDEWAPAFSLRGVPAVAVISSPGAQAAFTSRGLRPADFAAVHPWSPDLEHRLRPLRPLCVLPGTESGVETADRLAAALTPLHANAPGLSTARRDKGLMQEAVARAGLPVIRTLATEDPARVADWLRETGLEGHALVLKPPASAGTDGVTLVEPGHDWRPAFDALLGRVNRLGEVNDTVVVQEFVSGTEFVVDTVSYAGQHTLCTIARYTKRRINGRMAMYDSVEFVPYDRQGHASLVTYTHGVLDALGVRWGAGHTEIIMTPAGPRLVECGTRLHGGGQPELARLATGSSQVDRLADVFVSGGRRMAGDYQQTRTVLSVFLSARADGVLENTGALAGVDALASHYRTRFPHSDGDAVVHTTDLFSVLGLVVLAHEDRAQVMADYATVRSLERQVRIHALDPAGSTPRD</sequence>
<keyword evidence="1" id="KW-0436">Ligase</keyword>
<dbReference type="PANTHER" id="PTHR43585">
    <property type="entry name" value="FUMIPYRROLE BIOSYNTHESIS PROTEIN C"/>
    <property type="match status" value="1"/>
</dbReference>
<dbReference type="InterPro" id="IPR011761">
    <property type="entry name" value="ATP-grasp"/>
</dbReference>
<keyword evidence="7" id="KW-1185">Reference proteome</keyword>
<feature type="domain" description="ATP-grasp" evidence="5">
    <location>
        <begin position="112"/>
        <end position="313"/>
    </location>
</feature>
<dbReference type="Gene3D" id="3.30.470.20">
    <property type="entry name" value="ATP-grasp fold, B domain"/>
    <property type="match status" value="1"/>
</dbReference>
<dbReference type="RefSeq" id="WP_344150874.1">
    <property type="nucleotide sequence ID" value="NZ_BAAABV010000002.1"/>
</dbReference>
<evidence type="ECO:0000256" key="3">
    <source>
        <dbReference type="ARBA" id="ARBA00022840"/>
    </source>
</evidence>
<dbReference type="EMBL" id="BAAABV010000002">
    <property type="protein sequence ID" value="GAA0268307.1"/>
    <property type="molecule type" value="Genomic_DNA"/>
</dbReference>
<organism evidence="6 7">
    <name type="scientific">Streptomyces polychromogenes</name>
    <dbReference type="NCBI Taxonomy" id="67342"/>
    <lineage>
        <taxon>Bacteria</taxon>
        <taxon>Bacillati</taxon>
        <taxon>Actinomycetota</taxon>
        <taxon>Actinomycetes</taxon>
        <taxon>Kitasatosporales</taxon>
        <taxon>Streptomycetaceae</taxon>
        <taxon>Streptomyces</taxon>
    </lineage>
</organism>
<reference evidence="6 7" key="1">
    <citation type="journal article" date="2019" name="Int. J. Syst. Evol. Microbiol.">
        <title>The Global Catalogue of Microorganisms (GCM) 10K type strain sequencing project: providing services to taxonomists for standard genome sequencing and annotation.</title>
        <authorList>
            <consortium name="The Broad Institute Genomics Platform"/>
            <consortium name="The Broad Institute Genome Sequencing Center for Infectious Disease"/>
            <person name="Wu L."/>
            <person name="Ma J."/>
        </authorList>
    </citation>
    <scope>NUCLEOTIDE SEQUENCE [LARGE SCALE GENOMIC DNA]</scope>
    <source>
        <strain evidence="6 7">JCM 4505</strain>
    </source>
</reference>
<proteinExistence type="predicted"/>
<evidence type="ECO:0000313" key="7">
    <source>
        <dbReference type="Proteomes" id="UP001501867"/>
    </source>
</evidence>
<evidence type="ECO:0000256" key="1">
    <source>
        <dbReference type="ARBA" id="ARBA00022598"/>
    </source>
</evidence>
<dbReference type="PROSITE" id="PS50975">
    <property type="entry name" value="ATP_GRASP"/>
    <property type="match status" value="1"/>
</dbReference>
<comment type="caution">
    <text evidence="6">The sequence shown here is derived from an EMBL/GenBank/DDBJ whole genome shotgun (WGS) entry which is preliminary data.</text>
</comment>
<dbReference type="NCBIfam" id="NF005543">
    <property type="entry name" value="PRK07206.1"/>
    <property type="match status" value="1"/>
</dbReference>
<dbReference type="PANTHER" id="PTHR43585:SF2">
    <property type="entry name" value="ATP-GRASP ENZYME FSQD"/>
    <property type="match status" value="1"/>
</dbReference>
<evidence type="ECO:0000256" key="2">
    <source>
        <dbReference type="ARBA" id="ARBA00022741"/>
    </source>
</evidence>
<evidence type="ECO:0000313" key="6">
    <source>
        <dbReference type="EMBL" id="GAA0268307.1"/>
    </source>
</evidence>
<evidence type="ECO:0000259" key="5">
    <source>
        <dbReference type="PROSITE" id="PS50975"/>
    </source>
</evidence>
<dbReference type="Pfam" id="PF13535">
    <property type="entry name" value="ATP-grasp_4"/>
    <property type="match status" value="1"/>
</dbReference>
<gene>
    <name evidence="6" type="ORF">GCM10010302_02540</name>
</gene>
<name>A0ABN0UZX7_9ACTN</name>
<keyword evidence="3 4" id="KW-0067">ATP-binding</keyword>
<dbReference type="Proteomes" id="UP001501867">
    <property type="component" value="Unassembled WGS sequence"/>
</dbReference>
<accession>A0ABN0UZX7</accession>
<dbReference type="InterPro" id="IPR052032">
    <property type="entry name" value="ATP-dep_AA_Ligase"/>
</dbReference>
<keyword evidence="2 4" id="KW-0547">Nucleotide-binding</keyword>
<protein>
    <submittedName>
        <fullName evidence="6">ATP-grasp domain-containing protein</fullName>
    </submittedName>
</protein>
<dbReference type="SUPFAM" id="SSF56059">
    <property type="entry name" value="Glutathione synthetase ATP-binding domain-like"/>
    <property type="match status" value="1"/>
</dbReference>